<dbReference type="AlphaFoldDB" id="A0A0C3CCC1"/>
<protein>
    <recommendedName>
        <fullName evidence="6">Urease accessory protein UreF</fullName>
    </recommendedName>
</protein>
<dbReference type="Proteomes" id="UP000053424">
    <property type="component" value="Unassembled WGS sequence"/>
</dbReference>
<evidence type="ECO:0000313" key="5">
    <source>
        <dbReference type="Proteomes" id="UP000053424"/>
    </source>
</evidence>
<accession>A0A0C3CCC1</accession>
<dbReference type="GO" id="GO:0016151">
    <property type="term" value="F:nickel cation binding"/>
    <property type="evidence" value="ECO:0007669"/>
    <property type="project" value="InterPro"/>
</dbReference>
<dbReference type="HAMAP" id="MF_01385">
    <property type="entry name" value="UreF"/>
    <property type="match status" value="1"/>
</dbReference>
<keyword evidence="5" id="KW-1185">Reference proteome</keyword>
<dbReference type="PANTHER" id="PTHR33620">
    <property type="entry name" value="UREASE ACCESSORY PROTEIN F"/>
    <property type="match status" value="1"/>
</dbReference>
<comment type="similarity">
    <text evidence="3">Belongs to the UreF family.</text>
</comment>
<name>A0A0C3CCC1_HEBCY</name>
<keyword evidence="2" id="KW-0143">Chaperone</keyword>
<dbReference type="EMBL" id="KN831771">
    <property type="protein sequence ID" value="KIM46430.1"/>
    <property type="molecule type" value="Genomic_DNA"/>
</dbReference>
<dbReference type="Pfam" id="PF01730">
    <property type="entry name" value="UreF"/>
    <property type="match status" value="1"/>
</dbReference>
<sequence>MDDDTETYILLLLSDSNLPTGSFVASSGLESYVKHGFASSSSSAADATVEFVRNSLSSYARSALPFVSDAHRAVMEYSSHQEMDGKEGVGTDKSLDDILKALTDLDGLYQAMTLNHVSRRASMSQGVALLTLYSKGFSRPPTLSAFSGAESRDHESRMQILLDQFKLKVRREEVFGHLPICWGALTAALGLNLERAQYLHLFLHARSILSASVRLNDLGPYGAQQILLHAVRPLVATEATRCRNLRTGLLDNSVEGFDEAALGPANTWPLGEILAGRHDLQHSRIFNS</sequence>
<dbReference type="OrthoDB" id="2550922at2759"/>
<reference evidence="4 5" key="1">
    <citation type="submission" date="2014-04" db="EMBL/GenBank/DDBJ databases">
        <authorList>
            <consortium name="DOE Joint Genome Institute"/>
            <person name="Kuo A."/>
            <person name="Gay G."/>
            <person name="Dore J."/>
            <person name="Kohler A."/>
            <person name="Nagy L.G."/>
            <person name="Floudas D."/>
            <person name="Copeland A."/>
            <person name="Barry K.W."/>
            <person name="Cichocki N."/>
            <person name="Veneault-Fourrey C."/>
            <person name="LaButti K."/>
            <person name="Lindquist E.A."/>
            <person name="Lipzen A."/>
            <person name="Lundell T."/>
            <person name="Morin E."/>
            <person name="Murat C."/>
            <person name="Sun H."/>
            <person name="Tunlid A."/>
            <person name="Henrissat B."/>
            <person name="Grigoriev I.V."/>
            <person name="Hibbett D.S."/>
            <person name="Martin F."/>
            <person name="Nordberg H.P."/>
            <person name="Cantor M.N."/>
            <person name="Hua S.X."/>
        </authorList>
    </citation>
    <scope>NUCLEOTIDE SEQUENCE [LARGE SCALE GENOMIC DNA]</scope>
    <source>
        <strain evidence="5">h7</strain>
    </source>
</reference>
<evidence type="ECO:0008006" key="6">
    <source>
        <dbReference type="Google" id="ProtNLM"/>
    </source>
</evidence>
<reference evidence="5" key="2">
    <citation type="submission" date="2015-01" db="EMBL/GenBank/DDBJ databases">
        <title>Evolutionary Origins and Diversification of the Mycorrhizal Mutualists.</title>
        <authorList>
            <consortium name="DOE Joint Genome Institute"/>
            <consortium name="Mycorrhizal Genomics Consortium"/>
            <person name="Kohler A."/>
            <person name="Kuo A."/>
            <person name="Nagy L.G."/>
            <person name="Floudas D."/>
            <person name="Copeland A."/>
            <person name="Barry K.W."/>
            <person name="Cichocki N."/>
            <person name="Veneault-Fourrey C."/>
            <person name="LaButti K."/>
            <person name="Lindquist E.A."/>
            <person name="Lipzen A."/>
            <person name="Lundell T."/>
            <person name="Morin E."/>
            <person name="Murat C."/>
            <person name="Riley R."/>
            <person name="Ohm R."/>
            <person name="Sun H."/>
            <person name="Tunlid A."/>
            <person name="Henrissat B."/>
            <person name="Grigoriev I.V."/>
            <person name="Hibbett D.S."/>
            <person name="Martin F."/>
        </authorList>
    </citation>
    <scope>NUCLEOTIDE SEQUENCE [LARGE SCALE GENOMIC DNA]</scope>
    <source>
        <strain evidence="5">h7</strain>
    </source>
</reference>
<gene>
    <name evidence="4" type="ORF">M413DRAFT_441523</name>
</gene>
<evidence type="ECO:0000313" key="4">
    <source>
        <dbReference type="EMBL" id="KIM46430.1"/>
    </source>
</evidence>
<dbReference type="HOGENOM" id="CLU_049215_0_1_1"/>
<evidence type="ECO:0000256" key="3">
    <source>
        <dbReference type="ARBA" id="ARBA00046339"/>
    </source>
</evidence>
<dbReference type="PANTHER" id="PTHR33620:SF1">
    <property type="entry name" value="UREASE ACCESSORY PROTEIN F"/>
    <property type="match status" value="1"/>
</dbReference>
<organism evidence="4 5">
    <name type="scientific">Hebeloma cylindrosporum</name>
    <dbReference type="NCBI Taxonomy" id="76867"/>
    <lineage>
        <taxon>Eukaryota</taxon>
        <taxon>Fungi</taxon>
        <taxon>Dikarya</taxon>
        <taxon>Basidiomycota</taxon>
        <taxon>Agaricomycotina</taxon>
        <taxon>Agaricomycetes</taxon>
        <taxon>Agaricomycetidae</taxon>
        <taxon>Agaricales</taxon>
        <taxon>Agaricineae</taxon>
        <taxon>Hymenogastraceae</taxon>
        <taxon>Hebeloma</taxon>
    </lineage>
</organism>
<proteinExistence type="inferred from homology"/>
<keyword evidence="1" id="KW-0996">Nickel insertion</keyword>
<dbReference type="InterPro" id="IPR038277">
    <property type="entry name" value="UreF_sf"/>
</dbReference>
<dbReference type="Gene3D" id="1.10.4190.10">
    <property type="entry name" value="Urease accessory protein UreF"/>
    <property type="match status" value="1"/>
</dbReference>
<dbReference type="InterPro" id="IPR002639">
    <property type="entry name" value="UreF"/>
</dbReference>
<evidence type="ECO:0000256" key="1">
    <source>
        <dbReference type="ARBA" id="ARBA00022988"/>
    </source>
</evidence>
<evidence type="ECO:0000256" key="2">
    <source>
        <dbReference type="ARBA" id="ARBA00023186"/>
    </source>
</evidence>
<dbReference type="STRING" id="686832.A0A0C3CCC1"/>